<accession>A0AAV5DIE3</accession>
<organism evidence="1 2">
    <name type="scientific">Eleusine coracana subsp. coracana</name>
    <dbReference type="NCBI Taxonomy" id="191504"/>
    <lineage>
        <taxon>Eukaryota</taxon>
        <taxon>Viridiplantae</taxon>
        <taxon>Streptophyta</taxon>
        <taxon>Embryophyta</taxon>
        <taxon>Tracheophyta</taxon>
        <taxon>Spermatophyta</taxon>
        <taxon>Magnoliopsida</taxon>
        <taxon>Liliopsida</taxon>
        <taxon>Poales</taxon>
        <taxon>Poaceae</taxon>
        <taxon>PACMAD clade</taxon>
        <taxon>Chloridoideae</taxon>
        <taxon>Cynodonteae</taxon>
        <taxon>Eleusininae</taxon>
        <taxon>Eleusine</taxon>
    </lineage>
</organism>
<proteinExistence type="predicted"/>
<comment type="caution">
    <text evidence="1">The sequence shown here is derived from an EMBL/GenBank/DDBJ whole genome shotgun (WGS) entry which is preliminary data.</text>
</comment>
<dbReference type="AlphaFoldDB" id="A0AAV5DIE3"/>
<dbReference type="EMBL" id="BQKI01000017">
    <property type="protein sequence ID" value="GJN10404.1"/>
    <property type="molecule type" value="Genomic_DNA"/>
</dbReference>
<reference evidence="1" key="1">
    <citation type="journal article" date="2018" name="DNA Res.">
        <title>Multiple hybrid de novo genome assembly of finger millet, an orphan allotetraploid crop.</title>
        <authorList>
            <person name="Hatakeyama M."/>
            <person name="Aluri S."/>
            <person name="Balachadran M.T."/>
            <person name="Sivarajan S.R."/>
            <person name="Patrignani A."/>
            <person name="Gruter S."/>
            <person name="Poveda L."/>
            <person name="Shimizu-Inatsugi R."/>
            <person name="Baeten J."/>
            <person name="Francoijs K.J."/>
            <person name="Nataraja K.N."/>
            <person name="Reddy Y.A.N."/>
            <person name="Phadnis S."/>
            <person name="Ravikumar R.L."/>
            <person name="Schlapbach R."/>
            <person name="Sreeman S.M."/>
            <person name="Shimizu K.K."/>
        </authorList>
    </citation>
    <scope>NUCLEOTIDE SEQUENCE</scope>
</reference>
<keyword evidence="2" id="KW-1185">Reference proteome</keyword>
<gene>
    <name evidence="1" type="primary">ga28494</name>
    <name evidence="1" type="ORF">PR202_ga28494</name>
</gene>
<evidence type="ECO:0000313" key="2">
    <source>
        <dbReference type="Proteomes" id="UP001054889"/>
    </source>
</evidence>
<dbReference type="InterPro" id="IPR013181">
    <property type="entry name" value="DUF1719"/>
</dbReference>
<reference evidence="1" key="2">
    <citation type="submission" date="2021-12" db="EMBL/GenBank/DDBJ databases">
        <title>Resequencing data analysis of finger millet.</title>
        <authorList>
            <person name="Hatakeyama M."/>
            <person name="Aluri S."/>
            <person name="Balachadran M.T."/>
            <person name="Sivarajan S.R."/>
            <person name="Poveda L."/>
            <person name="Shimizu-Inatsugi R."/>
            <person name="Schlapbach R."/>
            <person name="Sreeman S.M."/>
            <person name="Shimizu K.K."/>
        </authorList>
    </citation>
    <scope>NUCLEOTIDE SEQUENCE</scope>
</reference>
<dbReference type="Pfam" id="PF08224">
    <property type="entry name" value="DUF1719"/>
    <property type="match status" value="1"/>
</dbReference>
<evidence type="ECO:0000313" key="1">
    <source>
        <dbReference type="EMBL" id="GJN10404.1"/>
    </source>
</evidence>
<protein>
    <submittedName>
        <fullName evidence="1">Uncharacterized protein</fullName>
    </submittedName>
</protein>
<name>A0AAV5DIE3_ELECO</name>
<dbReference type="SMART" id="SM01157">
    <property type="entry name" value="DUF1719"/>
    <property type="match status" value="1"/>
</dbReference>
<dbReference type="Proteomes" id="UP001054889">
    <property type="component" value="Unassembled WGS sequence"/>
</dbReference>
<sequence>MLEYWYEDYKVPEKRFHLGLVLRVSESTNIVAIGVKCLQSMASQFKVATETAAGELTLMANNLQSISDSHHAPPPWADADEESHTKYSQSLRPDPVCCKDYCDDNNVLSSELSHTIPEQVIRFSFGCYIISEHDQSSPLGMIAVFAPHFAYKEDQPQEGYALEKLGDGVECRYVGIQEVAETVRSKATDCFFNQPELTGYAVSWIARHGFATFDVQKARTVIGPKASGRARNQRNSKRRR</sequence>